<sequence length="149" mass="17016">MDFPLVFRPLPAPLSKKTIQAFRKDAGWPPGGDAPGGSKPTHGKVQWVTVDCRNKMIGIARLELAPPQFCYLSDLIISSAYRRKGVGDWFMKNIERYCLQFGVPRLLLEPRDGTREFYEKMHFVADPYVGGFLKKDLNPFQRRTLALSR</sequence>
<organism evidence="2 3">
    <name type="scientific">Massilia eurypsychrophila</name>
    <dbReference type="NCBI Taxonomy" id="1485217"/>
    <lineage>
        <taxon>Bacteria</taxon>
        <taxon>Pseudomonadati</taxon>
        <taxon>Pseudomonadota</taxon>
        <taxon>Betaproteobacteria</taxon>
        <taxon>Burkholderiales</taxon>
        <taxon>Oxalobacteraceae</taxon>
        <taxon>Telluria group</taxon>
        <taxon>Massilia</taxon>
    </lineage>
</organism>
<dbReference type="AlphaFoldDB" id="A0A2G8THP5"/>
<gene>
    <name evidence="2" type="ORF">CR105_08115</name>
</gene>
<proteinExistence type="predicted"/>
<keyword evidence="2" id="KW-0808">Transferase</keyword>
<evidence type="ECO:0000313" key="3">
    <source>
        <dbReference type="Proteomes" id="UP000230390"/>
    </source>
</evidence>
<evidence type="ECO:0000313" key="2">
    <source>
        <dbReference type="EMBL" id="PIL45158.1"/>
    </source>
</evidence>
<accession>A0A2G8THP5</accession>
<dbReference type="OrthoDB" id="8752081at2"/>
<dbReference type="SUPFAM" id="SSF55729">
    <property type="entry name" value="Acyl-CoA N-acyltransferases (Nat)"/>
    <property type="match status" value="1"/>
</dbReference>
<reference evidence="2 3" key="1">
    <citation type="submission" date="2017-10" db="EMBL/GenBank/DDBJ databases">
        <title>Massilia psychrophilum sp. nov., a novel purple-pigmented bacterium isolated from Tianshan glacier, Xinjiang Municipality, China.</title>
        <authorList>
            <person name="Wang H."/>
        </authorList>
    </citation>
    <scope>NUCLEOTIDE SEQUENCE [LARGE SCALE GENOMIC DNA]</scope>
    <source>
        <strain evidence="2 3">JCM 30074</strain>
    </source>
</reference>
<dbReference type="Gene3D" id="3.40.630.30">
    <property type="match status" value="1"/>
</dbReference>
<dbReference type="InterPro" id="IPR000182">
    <property type="entry name" value="GNAT_dom"/>
</dbReference>
<dbReference type="PROSITE" id="PS51186">
    <property type="entry name" value="GNAT"/>
    <property type="match status" value="1"/>
</dbReference>
<feature type="domain" description="N-acetyltransferase" evidence="1">
    <location>
        <begin position="5"/>
        <end position="149"/>
    </location>
</feature>
<name>A0A2G8THP5_9BURK</name>
<dbReference type="Pfam" id="PF00583">
    <property type="entry name" value="Acetyltransf_1"/>
    <property type="match status" value="1"/>
</dbReference>
<dbReference type="EMBL" id="PDOC01000004">
    <property type="protein sequence ID" value="PIL45158.1"/>
    <property type="molecule type" value="Genomic_DNA"/>
</dbReference>
<dbReference type="RefSeq" id="WP_099787953.1">
    <property type="nucleotide sequence ID" value="NZ_JBHLYV010000003.1"/>
</dbReference>
<dbReference type="GO" id="GO:0016747">
    <property type="term" value="F:acyltransferase activity, transferring groups other than amino-acyl groups"/>
    <property type="evidence" value="ECO:0007669"/>
    <property type="project" value="InterPro"/>
</dbReference>
<protein>
    <submittedName>
        <fullName evidence="2">GNAT family N-acetyltransferase</fullName>
    </submittedName>
</protein>
<keyword evidence="3" id="KW-1185">Reference proteome</keyword>
<dbReference type="Proteomes" id="UP000230390">
    <property type="component" value="Unassembled WGS sequence"/>
</dbReference>
<comment type="caution">
    <text evidence="2">The sequence shown here is derived from an EMBL/GenBank/DDBJ whole genome shotgun (WGS) entry which is preliminary data.</text>
</comment>
<evidence type="ECO:0000259" key="1">
    <source>
        <dbReference type="PROSITE" id="PS51186"/>
    </source>
</evidence>
<dbReference type="CDD" id="cd04301">
    <property type="entry name" value="NAT_SF"/>
    <property type="match status" value="1"/>
</dbReference>
<dbReference type="InterPro" id="IPR016181">
    <property type="entry name" value="Acyl_CoA_acyltransferase"/>
</dbReference>